<dbReference type="HAMAP" id="MF_02128">
    <property type="entry name" value="TMP_kinase"/>
    <property type="match status" value="1"/>
</dbReference>
<feature type="binding site" evidence="2">
    <location>
        <position position="44"/>
    </location>
    <ligand>
        <name>Mg(2+)</name>
        <dbReference type="ChEBI" id="CHEBI:18420"/>
        <label>2</label>
    </ligand>
</feature>
<evidence type="ECO:0000259" key="4">
    <source>
        <dbReference type="Pfam" id="PF02769"/>
    </source>
</evidence>
<keyword evidence="1 2" id="KW-0784">Thiamine biosynthesis</keyword>
<dbReference type="InterPro" id="IPR036921">
    <property type="entry name" value="PurM-like_N_sf"/>
</dbReference>
<dbReference type="PANTHER" id="PTHR30270">
    <property type="entry name" value="THIAMINE-MONOPHOSPHATE KINASE"/>
    <property type="match status" value="1"/>
</dbReference>
<proteinExistence type="inferred from homology"/>
<evidence type="ECO:0000313" key="6">
    <source>
        <dbReference type="Proteomes" id="UP001232156"/>
    </source>
</evidence>
<feature type="binding site" evidence="2">
    <location>
        <position position="260"/>
    </location>
    <ligand>
        <name>substrate</name>
    </ligand>
</feature>
<feature type="domain" description="PurM-like C-terminal" evidence="4">
    <location>
        <begin position="149"/>
        <end position="302"/>
    </location>
</feature>
<keyword evidence="2" id="KW-0460">Magnesium</keyword>
<name>A0ABU1D8X6_9BURK</name>
<dbReference type="Gene3D" id="3.30.1330.10">
    <property type="entry name" value="PurM-like, N-terminal domain"/>
    <property type="match status" value="1"/>
</dbReference>
<feature type="binding site" evidence="2">
    <location>
        <position position="72"/>
    </location>
    <ligand>
        <name>Mg(2+)</name>
        <dbReference type="ChEBI" id="CHEBI:18420"/>
        <label>2</label>
    </ligand>
</feature>
<feature type="binding site" evidence="2">
    <location>
        <position position="43"/>
    </location>
    <ligand>
        <name>Mg(2+)</name>
        <dbReference type="ChEBI" id="CHEBI:18420"/>
        <label>1</label>
    </ligand>
</feature>
<keyword evidence="6" id="KW-1185">Reference proteome</keyword>
<comment type="catalytic activity">
    <reaction evidence="2">
        <text>thiamine phosphate + ATP = thiamine diphosphate + ADP</text>
        <dbReference type="Rhea" id="RHEA:15913"/>
        <dbReference type="ChEBI" id="CHEBI:30616"/>
        <dbReference type="ChEBI" id="CHEBI:37575"/>
        <dbReference type="ChEBI" id="CHEBI:58937"/>
        <dbReference type="ChEBI" id="CHEBI:456216"/>
        <dbReference type="EC" id="2.7.4.16"/>
    </reaction>
</comment>
<dbReference type="Proteomes" id="UP001232156">
    <property type="component" value="Unassembled WGS sequence"/>
</dbReference>
<feature type="domain" description="PurM-like N-terminal" evidence="3">
    <location>
        <begin position="24"/>
        <end position="137"/>
    </location>
</feature>
<feature type="binding site" evidence="2">
    <location>
        <position position="213"/>
    </location>
    <ligand>
        <name>Mg(2+)</name>
        <dbReference type="ChEBI" id="CHEBI:18420"/>
        <label>5</label>
    </ligand>
</feature>
<comment type="pathway">
    <text evidence="2">Cofactor biosynthesis; thiamine diphosphate biosynthesis; thiamine diphosphate from thiamine phosphate: step 1/1.</text>
</comment>
<feature type="binding site" evidence="2">
    <location>
        <position position="51"/>
    </location>
    <ligand>
        <name>substrate</name>
    </ligand>
</feature>
<comment type="caution">
    <text evidence="5">The sequence shown here is derived from an EMBL/GenBank/DDBJ whole genome shotgun (WGS) entry which is preliminary data.</text>
</comment>
<evidence type="ECO:0000256" key="1">
    <source>
        <dbReference type="ARBA" id="ARBA00022977"/>
    </source>
</evidence>
<feature type="binding site" evidence="2">
    <location>
        <begin position="118"/>
        <end position="119"/>
    </location>
    <ligand>
        <name>ATP</name>
        <dbReference type="ChEBI" id="CHEBI:30616"/>
    </ligand>
</feature>
<feature type="binding site" evidence="2">
    <location>
        <position position="42"/>
    </location>
    <ligand>
        <name>Mg(2+)</name>
        <dbReference type="ChEBI" id="CHEBI:18420"/>
        <label>4</label>
    </ligand>
</feature>
<keyword evidence="2" id="KW-0479">Metal-binding</keyword>
<dbReference type="EC" id="2.7.4.16" evidence="2"/>
<dbReference type="RefSeq" id="WP_347287485.1">
    <property type="nucleotide sequence ID" value="NZ_JAUZQE010000039.1"/>
</dbReference>
<sequence>MASEFDLIARHFKWPAPAGVLGVGDDCALLLPVASDRRLAVTTDLLIEGRHFLPDADPEALGHKALAVNVSDLAAMGATPIGCVLGLSVPRADHAWLERFARGFRTLADAVGCPLVGGDTTRSLQGTVISVTAMGEVPAGAALTRAAARPGDDIWITGTLGAAHMALEVLQGRERATPDVLAALRPFLDRPEPPVAFGAHLIGIAHAAIDISDGLQQDLGHVLRASGCGAEIDYASLPVHPALEGFAAASVQRAVLNGGDVYQLCFTASAAMRQRITELAGRHGVRVSRVGTITQEGGLRVTACPVPLSPDDPAGFDHFG</sequence>
<dbReference type="Pfam" id="PF00586">
    <property type="entry name" value="AIRS"/>
    <property type="match status" value="1"/>
</dbReference>
<keyword evidence="2 5" id="KW-0808">Transferase</keyword>
<dbReference type="PANTHER" id="PTHR30270:SF0">
    <property type="entry name" value="THIAMINE-MONOPHOSPHATE KINASE"/>
    <property type="match status" value="1"/>
</dbReference>
<evidence type="ECO:0000313" key="5">
    <source>
        <dbReference type="EMBL" id="MDR4126865.1"/>
    </source>
</evidence>
<feature type="binding site" evidence="2">
    <location>
        <position position="145"/>
    </location>
    <ligand>
        <name>ATP</name>
        <dbReference type="ChEBI" id="CHEBI:30616"/>
    </ligand>
</feature>
<dbReference type="InterPro" id="IPR036676">
    <property type="entry name" value="PurM-like_C_sf"/>
</dbReference>
<dbReference type="GO" id="GO:0009030">
    <property type="term" value="F:thiamine-phosphate kinase activity"/>
    <property type="evidence" value="ECO:0007669"/>
    <property type="project" value="UniProtKB-EC"/>
</dbReference>
<dbReference type="EMBL" id="JAUZQE010000039">
    <property type="protein sequence ID" value="MDR4126865.1"/>
    <property type="molecule type" value="Genomic_DNA"/>
</dbReference>
<feature type="binding site" evidence="2">
    <location>
        <position position="210"/>
    </location>
    <ligand>
        <name>Mg(2+)</name>
        <dbReference type="ChEBI" id="CHEBI:18420"/>
        <label>3</label>
    </ligand>
</feature>
<feature type="binding site" evidence="2">
    <location>
        <position position="119"/>
    </location>
    <ligand>
        <name>Mg(2+)</name>
        <dbReference type="ChEBI" id="CHEBI:18420"/>
        <label>1</label>
    </ligand>
</feature>
<feature type="binding site" evidence="2">
    <location>
        <position position="72"/>
    </location>
    <ligand>
        <name>Mg(2+)</name>
        <dbReference type="ChEBI" id="CHEBI:18420"/>
        <label>4</label>
    </ligand>
</feature>
<comment type="function">
    <text evidence="2">Catalyzes the ATP-dependent phosphorylation of thiamine-monophosphate (TMP) to form thiamine-pyrophosphate (TPP), the active form of vitamin B1.</text>
</comment>
<organism evidence="5 6">
    <name type="scientific">Yanghanlia caeni</name>
    <dbReference type="NCBI Taxonomy" id="3064283"/>
    <lineage>
        <taxon>Bacteria</taxon>
        <taxon>Pseudomonadati</taxon>
        <taxon>Pseudomonadota</taxon>
        <taxon>Betaproteobacteria</taxon>
        <taxon>Burkholderiales</taxon>
        <taxon>Alcaligenaceae</taxon>
        <taxon>Yanghanlia</taxon>
    </lineage>
</organism>
<dbReference type="SUPFAM" id="SSF55326">
    <property type="entry name" value="PurM N-terminal domain-like"/>
    <property type="match status" value="1"/>
</dbReference>
<dbReference type="InterPro" id="IPR010918">
    <property type="entry name" value="PurM-like_C_dom"/>
</dbReference>
<keyword evidence="2" id="KW-0547">Nucleotide-binding</keyword>
<dbReference type="Pfam" id="PF02769">
    <property type="entry name" value="AIRS_C"/>
    <property type="match status" value="1"/>
</dbReference>
<feature type="binding site" evidence="2">
    <location>
        <position position="44"/>
    </location>
    <ligand>
        <name>Mg(2+)</name>
        <dbReference type="ChEBI" id="CHEBI:18420"/>
        <label>1</label>
    </ligand>
</feature>
<feature type="binding site" evidence="2">
    <location>
        <position position="72"/>
    </location>
    <ligand>
        <name>Mg(2+)</name>
        <dbReference type="ChEBI" id="CHEBI:18420"/>
        <label>3</label>
    </ligand>
</feature>
<dbReference type="Gene3D" id="3.90.650.10">
    <property type="entry name" value="PurM-like C-terminal domain"/>
    <property type="match status" value="1"/>
</dbReference>
<feature type="binding site" evidence="2">
    <location>
        <position position="26"/>
    </location>
    <ligand>
        <name>Mg(2+)</name>
        <dbReference type="ChEBI" id="CHEBI:18420"/>
        <label>3</label>
    </ligand>
</feature>
<dbReference type="SUPFAM" id="SSF56042">
    <property type="entry name" value="PurM C-terminal domain-like"/>
    <property type="match status" value="1"/>
</dbReference>
<gene>
    <name evidence="2 5" type="primary">thiL</name>
    <name evidence="5" type="ORF">Q8947_12835</name>
</gene>
<dbReference type="NCBIfam" id="TIGR01379">
    <property type="entry name" value="thiL"/>
    <property type="match status" value="1"/>
</dbReference>
<evidence type="ECO:0000256" key="2">
    <source>
        <dbReference type="HAMAP-Rule" id="MF_02128"/>
    </source>
</evidence>
<dbReference type="InterPro" id="IPR016188">
    <property type="entry name" value="PurM-like_N"/>
</dbReference>
<dbReference type="InterPro" id="IPR006283">
    <property type="entry name" value="ThiL-like"/>
</dbReference>
<keyword evidence="2" id="KW-0067">ATP-binding</keyword>
<dbReference type="CDD" id="cd02194">
    <property type="entry name" value="ThiL"/>
    <property type="match status" value="1"/>
</dbReference>
<accession>A0ABU1D8X6</accession>
<reference evidence="5 6" key="1">
    <citation type="submission" date="2023-08" db="EMBL/GenBank/DDBJ databases">
        <title>Alcaligenaceae gen. nov., a novel taxon isolated from the sludge of Yixing Pesticide Factory.</title>
        <authorList>
            <person name="Ruan L."/>
        </authorList>
    </citation>
    <scope>NUCLEOTIDE SEQUENCE [LARGE SCALE GENOMIC DNA]</scope>
    <source>
        <strain evidence="5 6">LG-2</strain>
    </source>
</reference>
<dbReference type="PIRSF" id="PIRSF005303">
    <property type="entry name" value="Thiam_monoph_kin"/>
    <property type="match status" value="1"/>
</dbReference>
<evidence type="ECO:0000259" key="3">
    <source>
        <dbReference type="Pfam" id="PF00586"/>
    </source>
</evidence>
<keyword evidence="2 5" id="KW-0418">Kinase</keyword>
<comment type="similarity">
    <text evidence="2">Belongs to the thiamine-monophosphate kinase family.</text>
</comment>
<comment type="caution">
    <text evidence="2">Lacks conserved residue(s) required for the propagation of feature annotation.</text>
</comment>
<feature type="binding site" evidence="2">
    <location>
        <position position="212"/>
    </location>
    <ligand>
        <name>ATP</name>
        <dbReference type="ChEBI" id="CHEBI:30616"/>
    </ligand>
</feature>
<comment type="miscellaneous">
    <text evidence="2">Reaction mechanism of ThiL seems to utilize a direct, inline transfer of the gamma-phosphate of ATP to TMP rather than a phosphorylated enzyme intermediate.</text>
</comment>
<feature type="binding site" evidence="2">
    <location>
        <position position="26"/>
    </location>
    <ligand>
        <name>Mg(2+)</name>
        <dbReference type="ChEBI" id="CHEBI:18420"/>
        <label>4</label>
    </ligand>
</feature>
<feature type="binding site" evidence="2">
    <location>
        <position position="316"/>
    </location>
    <ligand>
        <name>substrate</name>
    </ligand>
</feature>
<protein>
    <recommendedName>
        <fullName evidence="2">Thiamine-monophosphate kinase</fullName>
        <shortName evidence="2">TMP kinase</shortName>
        <shortName evidence="2">Thiamine-phosphate kinase</shortName>
        <ecNumber evidence="2">2.7.4.16</ecNumber>
    </recommendedName>
</protein>